<organism evidence="2 3">
    <name type="scientific">Vibrio brasiliensis LMG 20546</name>
    <dbReference type="NCBI Taxonomy" id="945543"/>
    <lineage>
        <taxon>Bacteria</taxon>
        <taxon>Pseudomonadati</taxon>
        <taxon>Pseudomonadota</taxon>
        <taxon>Gammaproteobacteria</taxon>
        <taxon>Vibrionales</taxon>
        <taxon>Vibrionaceae</taxon>
        <taxon>Vibrio</taxon>
        <taxon>Vibrio oreintalis group</taxon>
    </lineage>
</organism>
<evidence type="ECO:0000313" key="3">
    <source>
        <dbReference type="Proteomes" id="UP000004371"/>
    </source>
</evidence>
<proteinExistence type="predicted"/>
<accession>E8M022</accession>
<name>E8M022_9VIBR</name>
<reference evidence="2 3" key="1">
    <citation type="journal article" date="2012" name="Int. J. Syst. Evol. Microbiol.">
        <title>Vibrio caribbeanicus sp. nov., isolated from the marine sponge Scleritoderma cyanea.</title>
        <authorList>
            <person name="Hoffmann M."/>
            <person name="Monday S.R."/>
            <person name="Allard M.W."/>
            <person name="Strain E.A."/>
            <person name="Whittaker P."/>
            <person name="Naum M."/>
            <person name="McCarthy P.J."/>
            <person name="Lopez J.V."/>
            <person name="Fischer M."/>
            <person name="Brown E.W."/>
        </authorList>
    </citation>
    <scope>NUCLEOTIDE SEQUENCE [LARGE SCALE GENOMIC DNA]</scope>
    <source>
        <strain evidence="2 3">LMG 20546</strain>
    </source>
</reference>
<sequence length="119" mass="14257">MIQFFTAINLLKNSRKRDERRETRDERRETRDERRETRDERRETRDERRETNLLSLRRDNSCQHLFTKGSFTVLPAPTSQRTKSVLESRRAEPVLEAQRSLWAQPALDLHAIKNPTILL</sequence>
<dbReference type="EMBL" id="AEVS01000111">
    <property type="protein sequence ID" value="EGA63674.1"/>
    <property type="molecule type" value="Genomic_DNA"/>
</dbReference>
<feature type="compositionally biased region" description="Basic and acidic residues" evidence="1">
    <location>
        <begin position="16"/>
        <end position="51"/>
    </location>
</feature>
<feature type="region of interest" description="Disordered" evidence="1">
    <location>
        <begin position="13"/>
        <end position="51"/>
    </location>
</feature>
<keyword evidence="3" id="KW-1185">Reference proteome</keyword>
<gene>
    <name evidence="2" type="ORF">VIBR0546_16301</name>
</gene>
<dbReference type="AlphaFoldDB" id="E8M022"/>
<evidence type="ECO:0000256" key="1">
    <source>
        <dbReference type="SAM" id="MobiDB-lite"/>
    </source>
</evidence>
<protein>
    <submittedName>
        <fullName evidence="2">Uncharacterized protein</fullName>
    </submittedName>
</protein>
<dbReference type="Proteomes" id="UP000004371">
    <property type="component" value="Unassembled WGS sequence"/>
</dbReference>
<evidence type="ECO:0000313" key="2">
    <source>
        <dbReference type="EMBL" id="EGA63674.1"/>
    </source>
</evidence>
<comment type="caution">
    <text evidence="2">The sequence shown here is derived from an EMBL/GenBank/DDBJ whole genome shotgun (WGS) entry which is preliminary data.</text>
</comment>